<accession>A0A8X6PMH7</accession>
<keyword evidence="1" id="KW-1133">Transmembrane helix</keyword>
<sequence length="92" mass="10334">MIQNTFSHYNIFQSPSTVCHSIHKMMKGYFAVMLALCVVLLTLQSVEMSPATRERRQTDNVVGLSRAFADTLSKGILDFVEGIFKTFLGRMG</sequence>
<evidence type="ECO:0000256" key="1">
    <source>
        <dbReference type="SAM" id="Phobius"/>
    </source>
</evidence>
<dbReference type="Proteomes" id="UP000887013">
    <property type="component" value="Unassembled WGS sequence"/>
</dbReference>
<comment type="caution">
    <text evidence="2">The sequence shown here is derived from an EMBL/GenBank/DDBJ whole genome shotgun (WGS) entry which is preliminary data.</text>
</comment>
<organism evidence="2 3">
    <name type="scientific">Nephila pilipes</name>
    <name type="common">Giant wood spider</name>
    <name type="synonym">Nephila maculata</name>
    <dbReference type="NCBI Taxonomy" id="299642"/>
    <lineage>
        <taxon>Eukaryota</taxon>
        <taxon>Metazoa</taxon>
        <taxon>Ecdysozoa</taxon>
        <taxon>Arthropoda</taxon>
        <taxon>Chelicerata</taxon>
        <taxon>Arachnida</taxon>
        <taxon>Araneae</taxon>
        <taxon>Araneomorphae</taxon>
        <taxon>Entelegynae</taxon>
        <taxon>Araneoidea</taxon>
        <taxon>Nephilidae</taxon>
        <taxon>Nephila</taxon>
    </lineage>
</organism>
<proteinExistence type="predicted"/>
<reference evidence="2" key="1">
    <citation type="submission" date="2020-08" db="EMBL/GenBank/DDBJ databases">
        <title>Multicomponent nature underlies the extraordinary mechanical properties of spider dragline silk.</title>
        <authorList>
            <person name="Kono N."/>
            <person name="Nakamura H."/>
            <person name="Mori M."/>
            <person name="Yoshida Y."/>
            <person name="Ohtoshi R."/>
            <person name="Malay A.D."/>
            <person name="Moran D.A.P."/>
            <person name="Tomita M."/>
            <person name="Numata K."/>
            <person name="Arakawa K."/>
        </authorList>
    </citation>
    <scope>NUCLEOTIDE SEQUENCE</scope>
</reference>
<gene>
    <name evidence="2" type="ORF">NPIL_139591</name>
</gene>
<keyword evidence="3" id="KW-1185">Reference proteome</keyword>
<dbReference type="AlphaFoldDB" id="A0A8X6PMH7"/>
<evidence type="ECO:0000313" key="2">
    <source>
        <dbReference type="EMBL" id="GFT78662.1"/>
    </source>
</evidence>
<keyword evidence="1" id="KW-0472">Membrane</keyword>
<keyword evidence="1" id="KW-0812">Transmembrane</keyword>
<dbReference type="EMBL" id="BMAW01022647">
    <property type="protein sequence ID" value="GFT78662.1"/>
    <property type="molecule type" value="Genomic_DNA"/>
</dbReference>
<evidence type="ECO:0000313" key="3">
    <source>
        <dbReference type="Proteomes" id="UP000887013"/>
    </source>
</evidence>
<feature type="transmembrane region" description="Helical" evidence="1">
    <location>
        <begin position="28"/>
        <end position="46"/>
    </location>
</feature>
<name>A0A8X6PMH7_NEPPI</name>
<protein>
    <submittedName>
        <fullName evidence="2">Uncharacterized protein</fullName>
    </submittedName>
</protein>